<organism evidence="2 3">
    <name type="scientific">Burkholderia pseudomallei</name>
    <name type="common">Pseudomonas pseudomallei</name>
    <dbReference type="NCBI Taxonomy" id="28450"/>
    <lineage>
        <taxon>Bacteria</taxon>
        <taxon>Pseudomonadati</taxon>
        <taxon>Pseudomonadota</taxon>
        <taxon>Betaproteobacteria</taxon>
        <taxon>Burkholderiales</taxon>
        <taxon>Burkholderiaceae</taxon>
        <taxon>Burkholderia</taxon>
        <taxon>pseudomallei group</taxon>
    </lineage>
</organism>
<dbReference type="EMBL" id="PHRB01000004">
    <property type="protein sequence ID" value="PJO67183.1"/>
    <property type="molecule type" value="Genomic_DNA"/>
</dbReference>
<name>A0AAX0UH03_BURPE</name>
<reference evidence="2 3" key="1">
    <citation type="submission" date="2017-11" db="EMBL/GenBank/DDBJ databases">
        <title>Molecular characterization of Burkholderia pseudomallei and closely related isolates from Vietnam.</title>
        <authorList>
            <person name="Ustinov D.V."/>
            <person name="Antonov A.S."/>
            <person name="Avdusheva E.F."/>
            <person name="Shpak I.M."/>
            <person name="Zakharova I.B."/>
            <person name="Thi L.A."/>
            <person name="Teteryatnikova N."/>
            <person name="Lopasteyskaya Y.A."/>
            <person name="Kuzyutina J.A."/>
            <person name="Ngo T.N."/>
            <person name="Victorov D.V."/>
        </authorList>
    </citation>
    <scope>NUCLEOTIDE SEQUENCE [LARGE SCALE GENOMIC DNA]</scope>
    <source>
        <strain evidence="2 3">V1512</strain>
    </source>
</reference>
<sequence length="60" mass="6225">MRGGAGERWGRSEAGSMPALACLGRGSNGAPARGTLRAWPSDDELGAGPRGRRIAPPPRR</sequence>
<protein>
    <submittedName>
        <fullName evidence="2">Uncharacterized protein</fullName>
    </submittedName>
</protein>
<dbReference type="Proteomes" id="UP000231878">
    <property type="component" value="Unassembled WGS sequence"/>
</dbReference>
<feature type="region of interest" description="Disordered" evidence="1">
    <location>
        <begin position="19"/>
        <end position="60"/>
    </location>
</feature>
<accession>A0AAX0UH03</accession>
<feature type="compositionally biased region" description="Basic residues" evidence="1">
    <location>
        <begin position="50"/>
        <end position="60"/>
    </location>
</feature>
<evidence type="ECO:0000256" key="1">
    <source>
        <dbReference type="SAM" id="MobiDB-lite"/>
    </source>
</evidence>
<evidence type="ECO:0000313" key="3">
    <source>
        <dbReference type="Proteomes" id="UP000231878"/>
    </source>
</evidence>
<evidence type="ECO:0000313" key="2">
    <source>
        <dbReference type="EMBL" id="PJO67183.1"/>
    </source>
</evidence>
<gene>
    <name evidence="2" type="ORF">CWD88_06800</name>
</gene>
<comment type="caution">
    <text evidence="2">The sequence shown here is derived from an EMBL/GenBank/DDBJ whole genome shotgun (WGS) entry which is preliminary data.</text>
</comment>
<proteinExistence type="predicted"/>
<dbReference type="AlphaFoldDB" id="A0AAX0UH03"/>